<evidence type="ECO:0000313" key="2">
    <source>
        <dbReference type="EMBL" id="KAJ9148653.1"/>
    </source>
</evidence>
<evidence type="ECO:0000313" key="3">
    <source>
        <dbReference type="Proteomes" id="UP001174694"/>
    </source>
</evidence>
<feature type="region of interest" description="Disordered" evidence="1">
    <location>
        <begin position="117"/>
        <end position="162"/>
    </location>
</feature>
<reference evidence="2" key="1">
    <citation type="submission" date="2022-07" db="EMBL/GenBank/DDBJ databases">
        <title>Fungi with potential for degradation of polypropylene.</title>
        <authorList>
            <person name="Gostincar C."/>
        </authorList>
    </citation>
    <scope>NUCLEOTIDE SEQUENCE</scope>
    <source>
        <strain evidence="2">EXF-13308</strain>
    </source>
</reference>
<dbReference type="Proteomes" id="UP001174694">
    <property type="component" value="Unassembled WGS sequence"/>
</dbReference>
<organism evidence="2 3">
    <name type="scientific">Pleurostoma richardsiae</name>
    <dbReference type="NCBI Taxonomy" id="41990"/>
    <lineage>
        <taxon>Eukaryota</taxon>
        <taxon>Fungi</taxon>
        <taxon>Dikarya</taxon>
        <taxon>Ascomycota</taxon>
        <taxon>Pezizomycotina</taxon>
        <taxon>Sordariomycetes</taxon>
        <taxon>Sordariomycetidae</taxon>
        <taxon>Calosphaeriales</taxon>
        <taxon>Pleurostomataceae</taxon>
        <taxon>Pleurostoma</taxon>
    </lineage>
</organism>
<dbReference type="EMBL" id="JANBVO010000012">
    <property type="protein sequence ID" value="KAJ9148653.1"/>
    <property type="molecule type" value="Genomic_DNA"/>
</dbReference>
<sequence>MSTSGGPASQGAVIGPGNLSYENGSVNLDEITIRQLTEDIGAYRYDLEFCKNEMATSSLTPQEMRTLQLRILDLGHQIRHCQHRIELLQAQTQMRKQSSSSGNGIPTQISAVGPFMAKRTGGKTPLTPMPPKRSAEDANGIPAPSLKKTKRDNSSASPEFDENIATETNMSLQRLGFWKCRLCTAPKYILAGEGRLPSAPCKWPLKDISKMITHFMEMHTEHEPAERCVELGSALEKNRGPFEYWLRRSRSQNIADYSVIDDAISELLGGHLPVLLRKLSRAAAGFPSS</sequence>
<evidence type="ECO:0000256" key="1">
    <source>
        <dbReference type="SAM" id="MobiDB-lite"/>
    </source>
</evidence>
<keyword evidence="3" id="KW-1185">Reference proteome</keyword>
<comment type="caution">
    <text evidence="2">The sequence shown here is derived from an EMBL/GenBank/DDBJ whole genome shotgun (WGS) entry which is preliminary data.</text>
</comment>
<dbReference type="AlphaFoldDB" id="A0AA38VUR4"/>
<proteinExistence type="predicted"/>
<name>A0AA38VUR4_9PEZI</name>
<accession>A0AA38VUR4</accession>
<protein>
    <submittedName>
        <fullName evidence="2">Uncharacterized protein</fullName>
    </submittedName>
</protein>
<gene>
    <name evidence="2" type="ORF">NKR23_g5013</name>
</gene>